<dbReference type="Proteomes" id="UP000245489">
    <property type="component" value="Unassembled WGS sequence"/>
</dbReference>
<dbReference type="EMBL" id="QGGO01000003">
    <property type="protein sequence ID" value="PWK28496.1"/>
    <property type="molecule type" value="Genomic_DNA"/>
</dbReference>
<keyword evidence="3" id="KW-0269">Exonuclease</keyword>
<dbReference type="GO" id="GO:0004527">
    <property type="term" value="F:exonuclease activity"/>
    <property type="evidence" value="ECO:0007669"/>
    <property type="project" value="UniProtKB-KW"/>
</dbReference>
<accession>A0A316ED98</accession>
<sequence>MLPSIHHYKSFLLQFCKELSRGTFDGLKNAFYFFNQYPKAYSCLIYLFVSMSFCYHPIFNHWIAGFIMMSLPFALILATFAFVYLWLKKQKMMATIGIVWVLCALPILKRFVGISNEKTQNITTNSLNVLSFNSESFSRFADNNLTDLQADIACFQEYSPNQQIENQYNNKVVKLTNFSADRAVGLAIFTKYPIVKQYAKIWDRENAPNINGFICMDIVYRNDTVRIVNTHLWSMGVRINKAFDAFKQGDVKRFFFEIADTMTRLKEGFNARDEQVAEVESYVVGSKYPVIICGDFNETPFSYTYGKLSLNFRNAFEEAGQGLGFTLNRHPYCVRIDQQFFSSDWQVQSCKTIPTINFSDHFPVMAQYILKKPSIASMALVAQR</sequence>
<evidence type="ECO:0000259" key="2">
    <source>
        <dbReference type="Pfam" id="PF03372"/>
    </source>
</evidence>
<proteinExistence type="predicted"/>
<reference evidence="3 4" key="1">
    <citation type="submission" date="2018-05" db="EMBL/GenBank/DDBJ databases">
        <title>Genomic Encyclopedia of Archaeal and Bacterial Type Strains, Phase II (KMG-II): from individual species to whole genera.</title>
        <authorList>
            <person name="Goeker M."/>
        </authorList>
    </citation>
    <scope>NUCLEOTIDE SEQUENCE [LARGE SCALE GENOMIC DNA]</scope>
    <source>
        <strain evidence="3 4">DSM 22214</strain>
    </source>
</reference>
<organism evidence="3 4">
    <name type="scientific">Arcicella aurantiaca</name>
    <dbReference type="NCBI Taxonomy" id="591202"/>
    <lineage>
        <taxon>Bacteria</taxon>
        <taxon>Pseudomonadati</taxon>
        <taxon>Bacteroidota</taxon>
        <taxon>Cytophagia</taxon>
        <taxon>Cytophagales</taxon>
        <taxon>Flectobacillaceae</taxon>
        <taxon>Arcicella</taxon>
    </lineage>
</organism>
<comment type="caution">
    <text evidence="3">The sequence shown here is derived from an EMBL/GenBank/DDBJ whole genome shotgun (WGS) entry which is preliminary data.</text>
</comment>
<dbReference type="CDD" id="cd09084">
    <property type="entry name" value="EEP-2"/>
    <property type="match status" value="1"/>
</dbReference>
<feature type="transmembrane region" description="Helical" evidence="1">
    <location>
        <begin position="40"/>
        <end position="58"/>
    </location>
</feature>
<evidence type="ECO:0000256" key="1">
    <source>
        <dbReference type="SAM" id="Phobius"/>
    </source>
</evidence>
<dbReference type="GO" id="GO:0004519">
    <property type="term" value="F:endonuclease activity"/>
    <property type="evidence" value="ECO:0007669"/>
    <property type="project" value="UniProtKB-KW"/>
</dbReference>
<feature type="transmembrane region" description="Helical" evidence="1">
    <location>
        <begin position="94"/>
        <end position="112"/>
    </location>
</feature>
<keyword evidence="3" id="KW-0255">Endonuclease</keyword>
<dbReference type="Pfam" id="PF03372">
    <property type="entry name" value="Exo_endo_phos"/>
    <property type="match status" value="1"/>
</dbReference>
<dbReference type="SUPFAM" id="SSF56219">
    <property type="entry name" value="DNase I-like"/>
    <property type="match status" value="1"/>
</dbReference>
<feature type="domain" description="Endonuclease/exonuclease/phosphatase" evidence="2">
    <location>
        <begin position="141"/>
        <end position="361"/>
    </location>
</feature>
<dbReference type="InterPro" id="IPR005135">
    <property type="entry name" value="Endo/exonuclease/phosphatase"/>
</dbReference>
<dbReference type="InterPro" id="IPR036691">
    <property type="entry name" value="Endo/exonu/phosph_ase_sf"/>
</dbReference>
<keyword evidence="1" id="KW-0472">Membrane</keyword>
<keyword evidence="1" id="KW-0812">Transmembrane</keyword>
<keyword evidence="3" id="KW-0378">Hydrolase</keyword>
<protein>
    <submittedName>
        <fullName evidence="3">Endonuclease/exonuclease/phosphatase family metal-dependent hydrolase</fullName>
    </submittedName>
</protein>
<dbReference type="AlphaFoldDB" id="A0A316ED98"/>
<dbReference type="Gene3D" id="3.60.10.10">
    <property type="entry name" value="Endonuclease/exonuclease/phosphatase"/>
    <property type="match status" value="1"/>
</dbReference>
<evidence type="ECO:0000313" key="3">
    <source>
        <dbReference type="EMBL" id="PWK28496.1"/>
    </source>
</evidence>
<feature type="transmembrane region" description="Helical" evidence="1">
    <location>
        <begin position="64"/>
        <end position="87"/>
    </location>
</feature>
<keyword evidence="3" id="KW-0540">Nuclease</keyword>
<dbReference type="RefSeq" id="WP_109741488.1">
    <property type="nucleotide sequence ID" value="NZ_QGGO01000003.1"/>
</dbReference>
<keyword evidence="4" id="KW-1185">Reference proteome</keyword>
<gene>
    <name evidence="3" type="ORF">LV89_00700</name>
</gene>
<name>A0A316ED98_9BACT</name>
<evidence type="ECO:0000313" key="4">
    <source>
        <dbReference type="Proteomes" id="UP000245489"/>
    </source>
</evidence>
<dbReference type="OrthoDB" id="635146at2"/>
<keyword evidence="1" id="KW-1133">Transmembrane helix</keyword>